<dbReference type="SUPFAM" id="SSF55331">
    <property type="entry name" value="Tautomerase/MIF"/>
    <property type="match status" value="1"/>
</dbReference>
<dbReference type="Gene3D" id="3.30.429.10">
    <property type="entry name" value="Macrophage Migration Inhibitory Factor"/>
    <property type="match status" value="1"/>
</dbReference>
<organism evidence="1 2">
    <name type="scientific">Pseudoduganella guangdongensis</name>
    <dbReference type="NCBI Taxonomy" id="2692179"/>
    <lineage>
        <taxon>Bacteria</taxon>
        <taxon>Pseudomonadati</taxon>
        <taxon>Pseudomonadota</taxon>
        <taxon>Betaproteobacteria</taxon>
        <taxon>Burkholderiales</taxon>
        <taxon>Oxalobacteraceae</taxon>
        <taxon>Telluria group</taxon>
        <taxon>Pseudoduganella</taxon>
    </lineage>
</organism>
<proteinExistence type="predicted"/>
<evidence type="ECO:0000313" key="1">
    <source>
        <dbReference type="EMBL" id="MYN04611.1"/>
    </source>
</evidence>
<comment type="caution">
    <text evidence="1">The sequence shown here is derived from an EMBL/GenBank/DDBJ whole genome shotgun (WGS) entry which is preliminary data.</text>
</comment>
<sequence>MPILNITVSATPDKVPAKQVSDILMKHTGAILHKAPALTAIAVHYTPREQWFVGGESLVALGKASFFFDIKITDETNTANEKAAYIAAVYQDLQQLLGELHEVSYIHIDDARPAAWGWGGLTQQFRAVQKMLM</sequence>
<gene>
    <name evidence="1" type="ORF">GTP41_21180</name>
</gene>
<dbReference type="AlphaFoldDB" id="A0A6N9HLS1"/>
<name>A0A6N9HLS1_9BURK</name>
<dbReference type="EMBL" id="WWCJ01000018">
    <property type="protein sequence ID" value="MYN04611.1"/>
    <property type="molecule type" value="Genomic_DNA"/>
</dbReference>
<reference evidence="1 2" key="1">
    <citation type="submission" date="2019-12" db="EMBL/GenBank/DDBJ databases">
        <title>Novel species isolated from a subtropical stream in China.</title>
        <authorList>
            <person name="Lu H."/>
        </authorList>
    </citation>
    <scope>NUCLEOTIDE SEQUENCE [LARGE SCALE GENOMIC DNA]</scope>
    <source>
        <strain evidence="1 2">DS3</strain>
    </source>
</reference>
<dbReference type="Proteomes" id="UP000448575">
    <property type="component" value="Unassembled WGS sequence"/>
</dbReference>
<protein>
    <submittedName>
        <fullName evidence="1">4-oxalocrotonate tautomerase</fullName>
    </submittedName>
</protein>
<dbReference type="InterPro" id="IPR014347">
    <property type="entry name" value="Tautomerase/MIF_sf"/>
</dbReference>
<evidence type="ECO:0000313" key="2">
    <source>
        <dbReference type="Proteomes" id="UP000448575"/>
    </source>
</evidence>
<keyword evidence="2" id="KW-1185">Reference proteome</keyword>
<accession>A0A6N9HLS1</accession>
<dbReference type="RefSeq" id="WP_161027569.1">
    <property type="nucleotide sequence ID" value="NZ_WWCJ01000018.1"/>
</dbReference>